<dbReference type="GO" id="GO:0005739">
    <property type="term" value="C:mitochondrion"/>
    <property type="evidence" value="ECO:0007669"/>
    <property type="project" value="TreeGrafter"/>
</dbReference>
<dbReference type="GO" id="GO:0008625">
    <property type="term" value="P:extrinsic apoptotic signaling pathway via death domain receptors"/>
    <property type="evidence" value="ECO:0007669"/>
    <property type="project" value="TreeGrafter"/>
</dbReference>
<dbReference type="InterPro" id="IPR052748">
    <property type="entry name" value="ISR_Activator"/>
</dbReference>
<dbReference type="Gene3D" id="1.25.40.10">
    <property type="entry name" value="Tetratricopeptide repeat domain"/>
    <property type="match status" value="2"/>
</dbReference>
<dbReference type="SUPFAM" id="SSF81901">
    <property type="entry name" value="HCP-like"/>
    <property type="match status" value="1"/>
</dbReference>
<dbReference type="InterPro" id="IPR011990">
    <property type="entry name" value="TPR-like_helical_dom_sf"/>
</dbReference>
<feature type="compositionally biased region" description="Basic residues" evidence="1">
    <location>
        <begin position="53"/>
        <end position="71"/>
    </location>
</feature>
<keyword evidence="2" id="KW-0812">Transmembrane</keyword>
<feature type="region of interest" description="Disordered" evidence="1">
    <location>
        <begin position="421"/>
        <end position="443"/>
    </location>
</feature>
<evidence type="ECO:0000256" key="1">
    <source>
        <dbReference type="SAM" id="MobiDB-lite"/>
    </source>
</evidence>
<reference evidence="3" key="2">
    <citation type="submission" date="2025-09" db="UniProtKB">
        <authorList>
            <consortium name="Ensembl"/>
        </authorList>
    </citation>
    <scope>IDENTIFICATION</scope>
</reference>
<organism evidence="3 4">
    <name type="scientific">Anser brachyrhynchus</name>
    <name type="common">Pink-footed goose</name>
    <dbReference type="NCBI Taxonomy" id="132585"/>
    <lineage>
        <taxon>Eukaryota</taxon>
        <taxon>Metazoa</taxon>
        <taxon>Chordata</taxon>
        <taxon>Craniata</taxon>
        <taxon>Vertebrata</taxon>
        <taxon>Euteleostomi</taxon>
        <taxon>Archelosauria</taxon>
        <taxon>Archosauria</taxon>
        <taxon>Dinosauria</taxon>
        <taxon>Saurischia</taxon>
        <taxon>Theropoda</taxon>
        <taxon>Coelurosauria</taxon>
        <taxon>Aves</taxon>
        <taxon>Neognathae</taxon>
        <taxon>Galloanserae</taxon>
        <taxon>Anseriformes</taxon>
        <taxon>Anatidae</taxon>
        <taxon>Anserinae</taxon>
        <taxon>Anser</taxon>
    </lineage>
</organism>
<dbReference type="PANTHER" id="PTHR45011">
    <property type="entry name" value="DAP3-BINDING CELL DEATH ENHANCER 1"/>
    <property type="match status" value="1"/>
</dbReference>
<dbReference type="SMART" id="SM00671">
    <property type="entry name" value="SEL1"/>
    <property type="match status" value="3"/>
</dbReference>
<feature type="compositionally biased region" description="Low complexity" evidence="1">
    <location>
        <begin position="72"/>
        <end position="97"/>
    </location>
</feature>
<dbReference type="Pfam" id="PF08238">
    <property type="entry name" value="Sel1"/>
    <property type="match status" value="3"/>
</dbReference>
<name>A0A8B9ICE0_9AVES</name>
<sequence>AAPPRLWPRGAALRRGRPATRPARWCRGRDVAAAARPRRPRALLAAARPAAARPRRHRHRPRPRPRPRAARQPRLPAVSAAPARPRARTASAPASPRAGGGRAARDGARGAAGARLARGLLSQPCCGGCCHLLAVVAPITLLLWWLQSHPGFGGCCHTYPRWLLSHTLGLVAAATPFVWWLLFWWLLSHPCFGGSCFGGRCHALTLVALTLVAPLTPFLGLVAPATCLVWWLLSQPCFGGSRFGGSCHTLALVAPVTLLLWWLLLCPCFGGSWFGGCCHTFGLVTPLVFCSCCSAPRCQSERPQDGQEREGRRQPLPSLVPRYSVLDAVTWGAVAALLLQLVKQISWLRSLPDARREHRSSWLSSLPAQQTAVTEASTSCRSAHLGPCFLQKAGPEVAPENSCPGIPSGPGESQLWTEEGEFPVPQHSSPGPVPHSTKGDPAQRGRLEEAAFQLQQIFRVDISIAFNILGIESMRAGHYQIAYTCFKLAADRGYSKAQFNVGLCYEHGRGTEKDLEKAAFYYYRAASSCHPMAQYRYARCLLCHSPENEWHRLQKAVSFLEQAAVAGLTEAQAYLGVFYMRGLQPKEKRGLKYLLLAAKNGDAQSRYHVGVCYEKGLGVQQSLAEAMRHYRQSAAAGNRSAQERLQVIQEEMKDVQRKHPFPCGIRASSSSPCFWAIEHMPAGLPTSQPRQSALALPHSWSADRLHVMTLSSAEWSHALGNKVTPLEL</sequence>
<evidence type="ECO:0000256" key="2">
    <source>
        <dbReference type="SAM" id="Phobius"/>
    </source>
</evidence>
<feature type="region of interest" description="Disordered" evidence="1">
    <location>
        <begin position="1"/>
        <end position="106"/>
    </location>
</feature>
<reference evidence="3" key="1">
    <citation type="submission" date="2025-08" db="UniProtKB">
        <authorList>
            <consortium name="Ensembl"/>
        </authorList>
    </citation>
    <scope>IDENTIFICATION</scope>
</reference>
<dbReference type="Ensembl" id="ENSABRT00000036083.1">
    <property type="protein sequence ID" value="ENSABRP00000025784.1"/>
    <property type="gene ID" value="ENSABRG00000021601.1"/>
</dbReference>
<evidence type="ECO:0000313" key="4">
    <source>
        <dbReference type="Proteomes" id="UP000694426"/>
    </source>
</evidence>
<dbReference type="GeneTree" id="ENSGT00390000002137"/>
<feature type="transmembrane region" description="Helical" evidence="2">
    <location>
        <begin position="168"/>
        <end position="187"/>
    </location>
</feature>
<feature type="transmembrane region" description="Helical" evidence="2">
    <location>
        <begin position="245"/>
        <end position="264"/>
    </location>
</feature>
<keyword evidence="2" id="KW-0472">Membrane</keyword>
<feature type="compositionally biased region" description="Low complexity" evidence="1">
    <location>
        <begin position="42"/>
        <end position="52"/>
    </location>
</feature>
<dbReference type="InterPro" id="IPR006597">
    <property type="entry name" value="Sel1-like"/>
</dbReference>
<protein>
    <submittedName>
        <fullName evidence="3">DAP3 binding cell death enhancer 1</fullName>
    </submittedName>
</protein>
<keyword evidence="4" id="KW-1185">Reference proteome</keyword>
<feature type="transmembrane region" description="Helical" evidence="2">
    <location>
        <begin position="207"/>
        <end position="233"/>
    </location>
</feature>
<keyword evidence="2" id="KW-1133">Transmembrane helix</keyword>
<dbReference type="PANTHER" id="PTHR45011:SF1">
    <property type="entry name" value="DAP3-BINDING CELL DEATH ENHANCER 1"/>
    <property type="match status" value="1"/>
</dbReference>
<proteinExistence type="predicted"/>
<accession>A0A8B9ICE0</accession>
<dbReference type="Proteomes" id="UP000694426">
    <property type="component" value="Unplaced"/>
</dbReference>
<evidence type="ECO:0000313" key="3">
    <source>
        <dbReference type="Ensembl" id="ENSABRP00000025784.1"/>
    </source>
</evidence>
<dbReference type="AlphaFoldDB" id="A0A8B9ICE0"/>